<dbReference type="PROSITE" id="PS50043">
    <property type="entry name" value="HTH_LUXR_2"/>
    <property type="match status" value="1"/>
</dbReference>
<dbReference type="Pfam" id="PF25873">
    <property type="entry name" value="WHD_MalT"/>
    <property type="match status" value="1"/>
</dbReference>
<dbReference type="PANTHER" id="PTHR44688">
    <property type="entry name" value="DNA-BINDING TRANSCRIPTIONAL ACTIVATOR DEVR_DOSR"/>
    <property type="match status" value="1"/>
</dbReference>
<sequence length="884" mass="97451">MEDLAEYWTDHPGVFMTPHSPRMVIERSRLADSPTDAEPGSVRTVWAPTGAGKTTLLGRWALEGSAGNRALVCLNLSEASTDSPSLEALVSYATYRAIQAIERNEPLFEQPVRRDPRIPRDWSVLDLEKPFTLIIDDVHTITNRRDRDWLLSLARNPKAPVRLRLAGHYSPFSPSIEGLLPETAELRAQDLAFTSPEIAQYFLRMGIVLTPDQLCVVTERTMGWPIAINLLSHLLRSVDNRDRFLSSFDHDEHALGDFLVSQLLESLPTETTDFLLSTAVAEKLTTSFAVHLSGRQDAGELLHRLVYLNLARELQTPQGELFSYHPILKGYLGAHLRKHSHSAALESHSRAQGWYVANGQPKLALKHALKAQQIGSIRALLDDQGISILCSGSATIVERAVSYLHEARAGTATTHTLAAMLSVPFVMSSGFAQHHLDRASVTLDRAPLSIQVVHAGLSVFRSDTQHDVAEALSRLEAASNRFLPGLLGSGADDKLVIDTVIFGDIARGWALAKQSNWTAASELLRSAALDARLASQQWLSLLALDLHAQCEQQLSNWHELHAIEDQVSTVLRTTDYSTNLVALQAQLGWATSRFQRCQAVDSHDLDDIRMTRAATNEPKIDVPAAILQSLIRLDGTENPRDVFDTLDDQLRANGRHHPLTLALASCRYIDLSLHLRGATEARDALRFLADVLGQDSLEAVVATAMLSEGVPRQRELETALELQLKRKALANNPATSVYGWLLLSKWANQSGRTSIADARVNQALNDSRPLRLRRPFLASDGVGARLVAERVGRLGPLEEYGHSIVRAYECLQASGNDLEPVGVLTRKEHEILRELPRHQSVSTIASNQQLSPNTIKTHLRSIYQKLGVSGRAEAVAAASEHGLL</sequence>
<dbReference type="CDD" id="cd06170">
    <property type="entry name" value="LuxR_C_like"/>
    <property type="match status" value="1"/>
</dbReference>
<dbReference type="SMART" id="SM00421">
    <property type="entry name" value="HTH_LUXR"/>
    <property type="match status" value="1"/>
</dbReference>
<dbReference type="PANTHER" id="PTHR44688:SF16">
    <property type="entry name" value="DNA-BINDING TRANSCRIPTIONAL ACTIVATOR DEVR_DOSR"/>
    <property type="match status" value="1"/>
</dbReference>
<evidence type="ECO:0000313" key="6">
    <source>
        <dbReference type="Proteomes" id="UP000541033"/>
    </source>
</evidence>
<dbReference type="GO" id="GO:0006355">
    <property type="term" value="P:regulation of DNA-templated transcription"/>
    <property type="evidence" value="ECO:0007669"/>
    <property type="project" value="InterPro"/>
</dbReference>
<dbReference type="SUPFAM" id="SSF46894">
    <property type="entry name" value="C-terminal effector domain of the bipartite response regulators"/>
    <property type="match status" value="1"/>
</dbReference>
<comment type="caution">
    <text evidence="5">The sequence shown here is derived from an EMBL/GenBank/DDBJ whole genome shotgun (WGS) entry which is preliminary data.</text>
</comment>
<dbReference type="SUPFAM" id="SSF52540">
    <property type="entry name" value="P-loop containing nucleoside triphosphate hydrolases"/>
    <property type="match status" value="1"/>
</dbReference>
<evidence type="ECO:0000256" key="3">
    <source>
        <dbReference type="ARBA" id="ARBA00023163"/>
    </source>
</evidence>
<evidence type="ECO:0000256" key="2">
    <source>
        <dbReference type="ARBA" id="ARBA00023125"/>
    </source>
</evidence>
<feature type="domain" description="HTH luxR-type" evidence="4">
    <location>
        <begin position="817"/>
        <end position="882"/>
    </location>
</feature>
<dbReference type="RefSeq" id="WP_167147404.1">
    <property type="nucleotide sequence ID" value="NZ_JAAMOX010000001.1"/>
</dbReference>
<dbReference type="InterPro" id="IPR016032">
    <property type="entry name" value="Sig_transdc_resp-reg_C-effctor"/>
</dbReference>
<evidence type="ECO:0000259" key="4">
    <source>
        <dbReference type="PROSITE" id="PS50043"/>
    </source>
</evidence>
<proteinExistence type="predicted"/>
<dbReference type="Proteomes" id="UP000541033">
    <property type="component" value="Unassembled WGS sequence"/>
</dbReference>
<dbReference type="InterPro" id="IPR036388">
    <property type="entry name" value="WH-like_DNA-bd_sf"/>
</dbReference>
<keyword evidence="2" id="KW-0238">DNA-binding</keyword>
<dbReference type="Pfam" id="PF00196">
    <property type="entry name" value="GerE"/>
    <property type="match status" value="1"/>
</dbReference>
<keyword evidence="1" id="KW-0805">Transcription regulation</keyword>
<keyword evidence="6" id="KW-1185">Reference proteome</keyword>
<accession>A0A7X5QZE8</accession>
<dbReference type="EMBL" id="JAAMOX010000001">
    <property type="protein sequence ID" value="NIH52607.1"/>
    <property type="molecule type" value="Genomic_DNA"/>
</dbReference>
<reference evidence="5 6" key="1">
    <citation type="submission" date="2020-02" db="EMBL/GenBank/DDBJ databases">
        <title>Sequencing the genomes of 1000 actinobacteria strains.</title>
        <authorList>
            <person name="Klenk H.-P."/>
        </authorList>
    </citation>
    <scope>NUCLEOTIDE SEQUENCE [LARGE SCALE GENOMIC DNA]</scope>
    <source>
        <strain evidence="5 6">DSM 27960</strain>
    </source>
</reference>
<organism evidence="5 6">
    <name type="scientific">Lysinibacter cavernae</name>
    <dbReference type="NCBI Taxonomy" id="1640652"/>
    <lineage>
        <taxon>Bacteria</taxon>
        <taxon>Bacillati</taxon>
        <taxon>Actinomycetota</taxon>
        <taxon>Actinomycetes</taxon>
        <taxon>Micrococcales</taxon>
        <taxon>Microbacteriaceae</taxon>
        <taxon>Lysinibacter</taxon>
    </lineage>
</organism>
<dbReference type="Gene3D" id="1.10.10.10">
    <property type="entry name" value="Winged helix-like DNA-binding domain superfamily/Winged helix DNA-binding domain"/>
    <property type="match status" value="1"/>
</dbReference>
<name>A0A7X5QZE8_9MICO</name>
<gene>
    <name evidence="5" type="ORF">FHX76_000475</name>
</gene>
<evidence type="ECO:0000256" key="1">
    <source>
        <dbReference type="ARBA" id="ARBA00023015"/>
    </source>
</evidence>
<evidence type="ECO:0000313" key="5">
    <source>
        <dbReference type="EMBL" id="NIH52607.1"/>
    </source>
</evidence>
<dbReference type="InterPro" id="IPR059106">
    <property type="entry name" value="WHD_MalT"/>
</dbReference>
<dbReference type="GO" id="GO:0003677">
    <property type="term" value="F:DNA binding"/>
    <property type="evidence" value="ECO:0007669"/>
    <property type="project" value="UniProtKB-KW"/>
</dbReference>
<keyword evidence="3" id="KW-0804">Transcription</keyword>
<protein>
    <submittedName>
        <fullName evidence="5">LuxR family maltose regulon positive regulatory protein</fullName>
    </submittedName>
</protein>
<dbReference type="AlphaFoldDB" id="A0A7X5QZE8"/>
<dbReference type="InterPro" id="IPR027417">
    <property type="entry name" value="P-loop_NTPase"/>
</dbReference>
<dbReference type="InterPro" id="IPR000792">
    <property type="entry name" value="Tscrpt_reg_LuxR_C"/>
</dbReference>